<evidence type="ECO:0008006" key="4">
    <source>
        <dbReference type="Google" id="ProtNLM"/>
    </source>
</evidence>
<gene>
    <name evidence="2" type="ORF">CVO96_00465</name>
</gene>
<sequence length="222" mass="23141">MKRLIAMTALVTAATAGAQTIELGLTGGYANGLSGEVFVHSPNVIGPVGVKVGVAYTRPVDAIRDSSDLGLGTFADAKRPTSAGGLDAKEYGSHTVVSLDATYGLGEIAPGIDTLVYAGGRYGMFKSTEDYGSNKSTYSANAFGIGFGSMASYALTGNLSLVGDLGFDYFFNSNINQVNTLATGGTNTATYETSDADYKTYSDRFVRPGTAFKARLGVKYTF</sequence>
<evidence type="ECO:0000256" key="1">
    <source>
        <dbReference type="SAM" id="SignalP"/>
    </source>
</evidence>
<accession>A0A2K3UU27</accession>
<dbReference type="RefSeq" id="WP_103309134.1">
    <property type="nucleotide sequence ID" value="NZ_PPPD01000001.1"/>
</dbReference>
<proteinExistence type="predicted"/>
<dbReference type="AlphaFoldDB" id="A0A2K3UU27"/>
<dbReference type="Proteomes" id="UP000236379">
    <property type="component" value="Unassembled WGS sequence"/>
</dbReference>
<reference evidence="2 3" key="1">
    <citation type="submission" date="2018-01" db="EMBL/GenBank/DDBJ databases">
        <title>Deinococcus koreensis sp. nov., a radiation-resistant bacterium isolated from river water.</title>
        <authorList>
            <person name="Choi A."/>
        </authorList>
    </citation>
    <scope>NUCLEOTIDE SEQUENCE [LARGE SCALE GENOMIC DNA]</scope>
    <source>
        <strain evidence="2 3">SJW1-2</strain>
    </source>
</reference>
<organism evidence="2 3">
    <name type="scientific">Deinococcus koreensis</name>
    <dbReference type="NCBI Taxonomy" id="2054903"/>
    <lineage>
        <taxon>Bacteria</taxon>
        <taxon>Thermotogati</taxon>
        <taxon>Deinococcota</taxon>
        <taxon>Deinococci</taxon>
        <taxon>Deinococcales</taxon>
        <taxon>Deinococcaceae</taxon>
        <taxon>Deinococcus</taxon>
    </lineage>
</organism>
<dbReference type="EMBL" id="PPPD01000001">
    <property type="protein sequence ID" value="PNY80028.1"/>
    <property type="molecule type" value="Genomic_DNA"/>
</dbReference>
<keyword evidence="3" id="KW-1185">Reference proteome</keyword>
<protein>
    <recommendedName>
        <fullName evidence="4">Outer membrane protein beta-barrel domain-containing protein</fullName>
    </recommendedName>
</protein>
<evidence type="ECO:0000313" key="2">
    <source>
        <dbReference type="EMBL" id="PNY80028.1"/>
    </source>
</evidence>
<name>A0A2K3UU27_9DEIO</name>
<dbReference type="Gene3D" id="2.40.160.70">
    <property type="entry name" value="outer membrane protein from Thermus thermophilus HB27"/>
    <property type="match status" value="1"/>
</dbReference>
<feature type="chain" id="PRO_5014353180" description="Outer membrane protein beta-barrel domain-containing protein" evidence="1">
    <location>
        <begin position="19"/>
        <end position="222"/>
    </location>
</feature>
<dbReference type="OrthoDB" id="67362at2"/>
<feature type="signal peptide" evidence="1">
    <location>
        <begin position="1"/>
        <end position="18"/>
    </location>
</feature>
<comment type="caution">
    <text evidence="2">The sequence shown here is derived from an EMBL/GenBank/DDBJ whole genome shotgun (WGS) entry which is preliminary data.</text>
</comment>
<keyword evidence="1" id="KW-0732">Signal</keyword>
<evidence type="ECO:0000313" key="3">
    <source>
        <dbReference type="Proteomes" id="UP000236379"/>
    </source>
</evidence>